<dbReference type="OrthoDB" id="2654657at2"/>
<sequence length="214" mass="24662">MLKRYYKQVLVGLCMVLLLFLTYSQYKEKKMYESYISNHLHYDMITLAQGIVKNVSLYEDILESGEITMLQADSLAQKNDFILSTVQNYAHLAVDFNRLKEGFEYNETSANAQKIALFFSHWEENHGNKPITLDPQIRTIITKFQALNSNWVNVVKENKAFAIDNVSVSYSSGELQPYGLSNKFWLDLLVGLEETTTNYLSENKLNSIGDLFLK</sequence>
<gene>
    <name evidence="1" type="ORF">Back11_32880</name>
</gene>
<evidence type="ECO:0000313" key="2">
    <source>
        <dbReference type="Proteomes" id="UP000275368"/>
    </source>
</evidence>
<dbReference type="KEGG" id="pbk:Back11_32880"/>
<evidence type="ECO:0000313" key="1">
    <source>
        <dbReference type="EMBL" id="BBH21943.1"/>
    </source>
</evidence>
<dbReference type="EMBL" id="AP019308">
    <property type="protein sequence ID" value="BBH21943.1"/>
    <property type="molecule type" value="Genomic_DNA"/>
</dbReference>
<proteinExistence type="predicted"/>
<organism evidence="1 2">
    <name type="scientific">Paenibacillus baekrokdamisoli</name>
    <dbReference type="NCBI Taxonomy" id="1712516"/>
    <lineage>
        <taxon>Bacteria</taxon>
        <taxon>Bacillati</taxon>
        <taxon>Bacillota</taxon>
        <taxon>Bacilli</taxon>
        <taxon>Bacillales</taxon>
        <taxon>Paenibacillaceae</taxon>
        <taxon>Paenibacillus</taxon>
    </lineage>
</organism>
<keyword evidence="2" id="KW-1185">Reference proteome</keyword>
<name>A0A3G9JAM4_9BACL</name>
<dbReference type="AlphaFoldDB" id="A0A3G9JAM4"/>
<accession>A0A3G9JAM4</accession>
<dbReference type="Proteomes" id="UP000275368">
    <property type="component" value="Chromosome"/>
</dbReference>
<protein>
    <submittedName>
        <fullName evidence="1">Uncharacterized protein</fullName>
    </submittedName>
</protein>
<reference evidence="1 2" key="1">
    <citation type="submission" date="2018-11" db="EMBL/GenBank/DDBJ databases">
        <title>Complete genome sequence of Paenibacillus baekrokdamisoli strain KCTC 33723.</title>
        <authorList>
            <person name="Kang S.W."/>
            <person name="Lee K.C."/>
            <person name="Kim K.K."/>
            <person name="Kim J.S."/>
            <person name="Kim D.S."/>
            <person name="Ko S.H."/>
            <person name="Yang S.H."/>
            <person name="Lee J.S."/>
        </authorList>
    </citation>
    <scope>NUCLEOTIDE SEQUENCE [LARGE SCALE GENOMIC DNA]</scope>
    <source>
        <strain evidence="1 2">KCTC 33723</strain>
    </source>
</reference>
<dbReference type="RefSeq" id="WP_125659231.1">
    <property type="nucleotide sequence ID" value="NZ_AP019308.1"/>
</dbReference>